<dbReference type="Proteomes" id="UP000199592">
    <property type="component" value="Unassembled WGS sequence"/>
</dbReference>
<dbReference type="AlphaFoldDB" id="A0A1H2XTA3"/>
<evidence type="ECO:0000313" key="1">
    <source>
        <dbReference type="EMBL" id="SDW95694.1"/>
    </source>
</evidence>
<gene>
    <name evidence="1" type="ORF">SAMN04487892_2797</name>
</gene>
<protein>
    <submittedName>
        <fullName evidence="1">Predicted nucleotidyltransferase component of viral defense system</fullName>
    </submittedName>
</protein>
<dbReference type="GO" id="GO:0016740">
    <property type="term" value="F:transferase activity"/>
    <property type="evidence" value="ECO:0007669"/>
    <property type="project" value="UniProtKB-KW"/>
</dbReference>
<keyword evidence="1" id="KW-0808">Transferase</keyword>
<keyword evidence="2" id="KW-1185">Reference proteome</keyword>
<dbReference type="OrthoDB" id="9780929at2"/>
<dbReference type="InterPro" id="IPR014942">
    <property type="entry name" value="AbiEii"/>
</dbReference>
<evidence type="ECO:0000313" key="2">
    <source>
        <dbReference type="Proteomes" id="UP000199592"/>
    </source>
</evidence>
<sequence length="287" mass="33476">MILQKEIIERSKEWKVPPDTVDKDYVLGHFLSVFFETYKDDLIFKGGTCLRKCYIKNYRFSEDLDFTAREKDFVLEKEKLEGIAKTTTDRTGILFSVGEISRLVFNDEPKGFQVSIKYWGGNHSKNQQPPPPDRWMTKIKLEVSTDEVIILEPEILPIMHPYSDGLQGEKQCPCYVIDEVIAEKLRALKQRSYTAPRDFYDLYHLTQKFSKKDWERIVPLFLKKMEHKNLAYTNPSDLVDDTKIANVKRAWRTSVAHQITEDDAPEADEIIATVVKNIEKFFPNNTV</sequence>
<proteinExistence type="predicted"/>
<organism evidence="1 2">
    <name type="scientific">Flagellimonas zhangzhouensis</name>
    <dbReference type="NCBI Taxonomy" id="1073328"/>
    <lineage>
        <taxon>Bacteria</taxon>
        <taxon>Pseudomonadati</taxon>
        <taxon>Bacteroidota</taxon>
        <taxon>Flavobacteriia</taxon>
        <taxon>Flavobacteriales</taxon>
        <taxon>Flavobacteriaceae</taxon>
        <taxon>Flagellimonas</taxon>
    </lineage>
</organism>
<accession>A0A1H2XTA3</accession>
<dbReference type="RefSeq" id="WP_090297833.1">
    <property type="nucleotide sequence ID" value="NZ_FNKI01000003.1"/>
</dbReference>
<dbReference type="Pfam" id="PF08843">
    <property type="entry name" value="AbiEii"/>
    <property type="match status" value="1"/>
</dbReference>
<name>A0A1H2XTA3_9FLAO</name>
<dbReference type="Gene3D" id="3.10.450.620">
    <property type="entry name" value="JHP933, nucleotidyltransferase-like core domain"/>
    <property type="match status" value="1"/>
</dbReference>
<reference evidence="2" key="1">
    <citation type="submission" date="2016-10" db="EMBL/GenBank/DDBJ databases">
        <authorList>
            <person name="Varghese N."/>
            <person name="Submissions S."/>
        </authorList>
    </citation>
    <scope>NUCLEOTIDE SEQUENCE [LARGE SCALE GENOMIC DNA]</scope>
    <source>
        <strain evidence="2">DSM 25030</strain>
    </source>
</reference>
<dbReference type="EMBL" id="FNMY01000004">
    <property type="protein sequence ID" value="SDW95694.1"/>
    <property type="molecule type" value="Genomic_DNA"/>
</dbReference>